<dbReference type="SUPFAM" id="SSF100950">
    <property type="entry name" value="NagB/RpiA/CoA transferase-like"/>
    <property type="match status" value="1"/>
</dbReference>
<gene>
    <name evidence="2" type="ORF">BCY91_10560</name>
</gene>
<dbReference type="OrthoDB" id="9794157at2"/>
<organism evidence="2 3">
    <name type="scientific">Pelobium manganitolerans</name>
    <dbReference type="NCBI Taxonomy" id="1842495"/>
    <lineage>
        <taxon>Bacteria</taxon>
        <taxon>Pseudomonadati</taxon>
        <taxon>Bacteroidota</taxon>
        <taxon>Sphingobacteriia</taxon>
        <taxon>Sphingobacteriales</taxon>
        <taxon>Sphingobacteriaceae</taxon>
        <taxon>Pelobium</taxon>
    </lineage>
</organism>
<evidence type="ECO:0000313" key="3">
    <source>
        <dbReference type="Proteomes" id="UP000283433"/>
    </source>
</evidence>
<evidence type="ECO:0000259" key="1">
    <source>
        <dbReference type="Pfam" id="PF02589"/>
    </source>
</evidence>
<dbReference type="AlphaFoldDB" id="A0A419S2N7"/>
<evidence type="ECO:0000313" key="2">
    <source>
        <dbReference type="EMBL" id="RKD13251.1"/>
    </source>
</evidence>
<dbReference type="InterPro" id="IPR024185">
    <property type="entry name" value="FTHF_cligase-like_sf"/>
</dbReference>
<dbReference type="EMBL" id="MBTA01000028">
    <property type="protein sequence ID" value="RKD13251.1"/>
    <property type="molecule type" value="Genomic_DNA"/>
</dbReference>
<sequence>MTSKEQILAAVKASQPDLKELPSLDFFYQDNLNQDEDLAQFIETVEFIGAKTYRVNSYEEIIAQLQQDFDLKGKRVISPLNEFSTIAEKYTGADNHTLADAELIILPTHFAVAENGACWIDDHLFDERLMLFIPQHLAFVLKKEEVVPTMHRAYERIAGKSYGYGAFVAGPSKTADIEQSLVLGAHGPRSLRVFII</sequence>
<dbReference type="PANTHER" id="PTHR43682">
    <property type="entry name" value="LACTATE UTILIZATION PROTEIN C"/>
    <property type="match status" value="1"/>
</dbReference>
<dbReference type="RefSeq" id="WP_120182903.1">
    <property type="nucleotide sequence ID" value="NZ_MBTA01000028.1"/>
</dbReference>
<keyword evidence="3" id="KW-1185">Reference proteome</keyword>
<reference evidence="2 3" key="1">
    <citation type="submission" date="2016-07" db="EMBL/GenBank/DDBJ databases">
        <title>Genome of Pelobium manganitolerans.</title>
        <authorList>
            <person name="Wu S."/>
            <person name="Wang G."/>
        </authorList>
    </citation>
    <scope>NUCLEOTIDE SEQUENCE [LARGE SCALE GENOMIC DNA]</scope>
    <source>
        <strain evidence="2 3">YS-25</strain>
    </source>
</reference>
<protein>
    <recommendedName>
        <fullName evidence="1">LUD domain-containing protein</fullName>
    </recommendedName>
</protein>
<accession>A0A419S2N7</accession>
<proteinExistence type="predicted"/>
<dbReference type="PANTHER" id="PTHR43682:SF1">
    <property type="entry name" value="LACTATE UTILIZATION PROTEIN C"/>
    <property type="match status" value="1"/>
</dbReference>
<comment type="caution">
    <text evidence="2">The sequence shown here is derived from an EMBL/GenBank/DDBJ whole genome shotgun (WGS) entry which is preliminary data.</text>
</comment>
<dbReference type="InterPro" id="IPR003741">
    <property type="entry name" value="LUD_dom"/>
</dbReference>
<dbReference type="Pfam" id="PF02589">
    <property type="entry name" value="LUD_dom"/>
    <property type="match status" value="1"/>
</dbReference>
<dbReference type="Gene3D" id="3.40.50.10420">
    <property type="entry name" value="NagB/RpiA/CoA transferase-like"/>
    <property type="match status" value="1"/>
</dbReference>
<dbReference type="InterPro" id="IPR037171">
    <property type="entry name" value="NagB/RpiA_transferase-like"/>
</dbReference>
<feature type="domain" description="LUD" evidence="1">
    <location>
        <begin position="96"/>
        <end position="196"/>
    </location>
</feature>
<dbReference type="Proteomes" id="UP000283433">
    <property type="component" value="Unassembled WGS sequence"/>
</dbReference>
<name>A0A419S2N7_9SPHI</name>